<dbReference type="GeneID" id="36375189"/>
<dbReference type="Pfam" id="PF10501">
    <property type="entry name" value="Ribosomal_L50"/>
    <property type="match status" value="1"/>
</dbReference>
<reference evidence="8 9" key="1">
    <citation type="submission" date="2014-09" db="EMBL/GenBank/DDBJ databases">
        <authorList>
            <person name="Martin A.A."/>
        </authorList>
    </citation>
    <scope>NUCLEOTIDE SEQUENCE</scope>
    <source>
        <strain evidence="9">ED321</strain>
        <strain evidence="8">ED321 Heterogonic</strain>
    </source>
</reference>
<proteinExistence type="inferred from homology"/>
<evidence type="ECO:0000256" key="6">
    <source>
        <dbReference type="ARBA" id="ARBA00035183"/>
    </source>
</evidence>
<dbReference type="WBParaSite" id="SRAE_1000109200.1">
    <property type="protein sequence ID" value="SRAE_1000109200.1"/>
    <property type="gene ID" value="WBGene00257694"/>
</dbReference>
<dbReference type="WormBase" id="SRAE_1000109200">
    <property type="protein sequence ID" value="SRP10152"/>
    <property type="gene ID" value="WBGene00257694"/>
</dbReference>
<evidence type="ECO:0000313" key="10">
    <source>
        <dbReference type="WBParaSite" id="SRAE_1000109200.1"/>
    </source>
</evidence>
<dbReference type="EMBL" id="LN609528">
    <property type="protein sequence ID" value="CEF62824.1"/>
    <property type="molecule type" value="Genomic_DNA"/>
</dbReference>
<evidence type="ECO:0000313" key="11">
    <source>
        <dbReference type="WormBase" id="SRAE_1000109200"/>
    </source>
</evidence>
<comment type="similarity">
    <text evidence="2">Belongs to the mitochondrion-specific ribosomal protein mL50 family.</text>
</comment>
<evidence type="ECO:0000256" key="5">
    <source>
        <dbReference type="ARBA" id="ARBA00023274"/>
    </source>
</evidence>
<comment type="subcellular location">
    <subcellularLocation>
        <location evidence="1">Mitochondrion</location>
    </subcellularLocation>
</comment>
<protein>
    <recommendedName>
        <fullName evidence="6">Large ribosomal subunit protein mL50</fullName>
    </recommendedName>
    <alternativeName>
        <fullName evidence="7">39S ribosomal protein L50, mitochondrial</fullName>
    </alternativeName>
</protein>
<accession>A0A090L5R1</accession>
<keyword evidence="5" id="KW-0687">Ribonucleoprotein</keyword>
<keyword evidence="4" id="KW-0496">Mitochondrion</keyword>
<sequence length="281" mass="32618">MIAGRCLSIKNSRILATRSGFFSKKKDKAKEEVDVTVELTDKEKGALKSRFPEVFSKIDSSIKKMIETMDISKEDNDIFEENEFDSIRARGILPFTYTYNPPSNLNDIILNAVTSVLSTTEKDFSKIDISNNLKDKAALLKLLEKKLHHNIPNSRLHEMKTVADVNNFYLEPVTNVTEYIKMSRDKTVPNNVFMREEAFRFHPDDVEAYHGGVTAFPGQGGKVYGLRNKRLLREFNPRSKWYDYEEMSYDYTKVDEGLPWDPRIAKKMDSYVNRRYKINKN</sequence>
<keyword evidence="3" id="KW-0689">Ribosomal protein</keyword>
<dbReference type="OMA" id="WFDYEDQ"/>
<dbReference type="Proteomes" id="UP000035682">
    <property type="component" value="Unplaced"/>
</dbReference>
<keyword evidence="9" id="KW-1185">Reference proteome</keyword>
<dbReference type="RefSeq" id="XP_024502026.1">
    <property type="nucleotide sequence ID" value="XM_024648004.1"/>
</dbReference>
<evidence type="ECO:0000256" key="1">
    <source>
        <dbReference type="ARBA" id="ARBA00004173"/>
    </source>
</evidence>
<dbReference type="InterPro" id="IPR018305">
    <property type="entry name" value="Ribosomal_m50"/>
</dbReference>
<gene>
    <name evidence="8 10 11" type="ORF">SRAE_1000109200</name>
</gene>
<evidence type="ECO:0000256" key="4">
    <source>
        <dbReference type="ARBA" id="ARBA00023128"/>
    </source>
</evidence>
<dbReference type="PANTHER" id="PTHR31542:SF1">
    <property type="entry name" value="LARGE RIBOSOMAL SUBUNIT PROTEIN ML50"/>
    <property type="match status" value="1"/>
</dbReference>
<dbReference type="PANTHER" id="PTHR31542">
    <property type="entry name" value="39A RIBOSOMAL PROTEIN L50, MITOCHONDRIAL"/>
    <property type="match status" value="1"/>
</dbReference>
<evidence type="ECO:0000256" key="7">
    <source>
        <dbReference type="ARBA" id="ARBA00035398"/>
    </source>
</evidence>
<organism evidence="8">
    <name type="scientific">Strongyloides ratti</name>
    <name type="common">Parasitic roundworm</name>
    <dbReference type="NCBI Taxonomy" id="34506"/>
    <lineage>
        <taxon>Eukaryota</taxon>
        <taxon>Metazoa</taxon>
        <taxon>Ecdysozoa</taxon>
        <taxon>Nematoda</taxon>
        <taxon>Chromadorea</taxon>
        <taxon>Rhabditida</taxon>
        <taxon>Tylenchina</taxon>
        <taxon>Panagrolaimomorpha</taxon>
        <taxon>Strongyloidoidea</taxon>
        <taxon>Strongyloididae</taxon>
        <taxon>Strongyloides</taxon>
    </lineage>
</organism>
<evidence type="ECO:0000256" key="3">
    <source>
        <dbReference type="ARBA" id="ARBA00022980"/>
    </source>
</evidence>
<evidence type="ECO:0000256" key="2">
    <source>
        <dbReference type="ARBA" id="ARBA00008860"/>
    </source>
</evidence>
<dbReference type="CTD" id="36375189"/>
<reference evidence="10" key="2">
    <citation type="submission" date="2020-12" db="UniProtKB">
        <authorList>
            <consortium name="WormBaseParasite"/>
        </authorList>
    </citation>
    <scope>IDENTIFICATION</scope>
</reference>
<name>A0A090L5R1_STRRB</name>
<dbReference type="OrthoDB" id="9939609at2759"/>
<evidence type="ECO:0000313" key="8">
    <source>
        <dbReference type="EMBL" id="CEF62824.1"/>
    </source>
</evidence>
<evidence type="ECO:0000313" key="9">
    <source>
        <dbReference type="Proteomes" id="UP000035682"/>
    </source>
</evidence>
<dbReference type="GO" id="GO:0005762">
    <property type="term" value="C:mitochondrial large ribosomal subunit"/>
    <property type="evidence" value="ECO:0007669"/>
    <property type="project" value="TreeGrafter"/>
</dbReference>
<dbReference type="eggNOG" id="ENOG502S4J8">
    <property type="taxonomic scope" value="Eukaryota"/>
</dbReference>
<dbReference type="AlphaFoldDB" id="A0A090L5R1"/>